<keyword evidence="14" id="KW-1185">Reference proteome</keyword>
<dbReference type="Proteomes" id="UP000829685">
    <property type="component" value="Unassembled WGS sequence"/>
</dbReference>
<name>A0A9P9WM32_9PEZI</name>
<dbReference type="PANTHER" id="PTHR12825">
    <property type="entry name" value="BNIP1-RELATED"/>
    <property type="match status" value="1"/>
</dbReference>
<dbReference type="InterPro" id="IPR056173">
    <property type="entry name" value="Sec20_C"/>
</dbReference>
<dbReference type="Pfam" id="PF03908">
    <property type="entry name" value="Sec20"/>
    <property type="match status" value="1"/>
</dbReference>
<dbReference type="GO" id="GO:0005484">
    <property type="term" value="F:SNAP receptor activity"/>
    <property type="evidence" value="ECO:0007669"/>
    <property type="project" value="InterPro"/>
</dbReference>
<keyword evidence="6" id="KW-1133">Transmembrane helix</keyword>
<evidence type="ECO:0000256" key="2">
    <source>
        <dbReference type="ARBA" id="ARBA00022448"/>
    </source>
</evidence>
<evidence type="ECO:0000256" key="7">
    <source>
        <dbReference type="ARBA" id="ARBA00023054"/>
    </source>
</evidence>
<dbReference type="PANTHER" id="PTHR12825:SF0">
    <property type="entry name" value="VESICLE TRANSPORT PROTEIN SEC20"/>
    <property type="match status" value="1"/>
</dbReference>
<keyword evidence="2" id="KW-0813">Transport</keyword>
<keyword evidence="4" id="KW-0256">Endoplasmic reticulum</keyword>
<evidence type="ECO:0000256" key="8">
    <source>
        <dbReference type="ARBA" id="ARBA00023136"/>
    </source>
</evidence>
<feature type="domain" description="Sec20 C-terminal" evidence="12">
    <location>
        <begin position="171"/>
        <end position="259"/>
    </location>
</feature>
<protein>
    <recommendedName>
        <fullName evidence="12">Sec20 C-terminal domain-containing protein</fullName>
    </recommendedName>
</protein>
<evidence type="ECO:0000256" key="1">
    <source>
        <dbReference type="ARBA" id="ARBA00004163"/>
    </source>
</evidence>
<proteinExistence type="inferred from homology"/>
<evidence type="ECO:0000313" key="13">
    <source>
        <dbReference type="EMBL" id="KAI1870040.1"/>
    </source>
</evidence>
<evidence type="ECO:0000256" key="6">
    <source>
        <dbReference type="ARBA" id="ARBA00022989"/>
    </source>
</evidence>
<comment type="similarity">
    <text evidence="9">Belongs to the SEC20 family.</text>
</comment>
<evidence type="ECO:0000259" key="12">
    <source>
        <dbReference type="Pfam" id="PF03908"/>
    </source>
</evidence>
<feature type="region of interest" description="Disordered" evidence="11">
    <location>
        <begin position="130"/>
        <end position="175"/>
    </location>
</feature>
<dbReference type="GO" id="GO:0006890">
    <property type="term" value="P:retrograde vesicle-mediated transport, Golgi to endoplasmic reticulum"/>
    <property type="evidence" value="ECO:0007669"/>
    <property type="project" value="InterPro"/>
</dbReference>
<comment type="caution">
    <text evidence="13">The sequence shown here is derived from an EMBL/GenBank/DDBJ whole genome shotgun (WGS) entry which is preliminary data.</text>
</comment>
<accession>A0A9P9WM32</accession>
<feature type="compositionally biased region" description="Polar residues" evidence="11">
    <location>
        <begin position="131"/>
        <end position="147"/>
    </location>
</feature>
<keyword evidence="7 10" id="KW-0175">Coiled coil</keyword>
<dbReference type="GO" id="GO:0005789">
    <property type="term" value="C:endoplasmic reticulum membrane"/>
    <property type="evidence" value="ECO:0007669"/>
    <property type="project" value="UniProtKB-SubCell"/>
</dbReference>
<evidence type="ECO:0000256" key="3">
    <source>
        <dbReference type="ARBA" id="ARBA00022692"/>
    </source>
</evidence>
<evidence type="ECO:0000256" key="9">
    <source>
        <dbReference type="ARBA" id="ARBA00037934"/>
    </source>
</evidence>
<keyword evidence="5" id="KW-0931">ER-Golgi transport</keyword>
<keyword evidence="3" id="KW-0812">Transmembrane</keyword>
<dbReference type="AlphaFoldDB" id="A0A9P9WM32"/>
<feature type="coiled-coil region" evidence="10">
    <location>
        <begin position="1"/>
        <end position="98"/>
    </location>
</feature>
<evidence type="ECO:0000256" key="10">
    <source>
        <dbReference type="SAM" id="Coils"/>
    </source>
</evidence>
<reference evidence="13" key="1">
    <citation type="submission" date="2021-03" db="EMBL/GenBank/DDBJ databases">
        <title>Revisited historic fungal species revealed as producer of novel bioactive compounds through whole genome sequencing and comparative genomics.</title>
        <authorList>
            <person name="Vignolle G.A."/>
            <person name="Hochenegger N."/>
            <person name="Mach R.L."/>
            <person name="Mach-Aigner A.R."/>
            <person name="Javad Rahimi M."/>
            <person name="Salim K.A."/>
            <person name="Chan C.M."/>
            <person name="Lim L.B.L."/>
            <person name="Cai F."/>
            <person name="Druzhinina I.S."/>
            <person name="U'Ren J.M."/>
            <person name="Derntl C."/>
        </authorList>
    </citation>
    <scope>NUCLEOTIDE SEQUENCE</scope>
    <source>
        <strain evidence="13">TUCIM 5799</strain>
    </source>
</reference>
<organism evidence="13 14">
    <name type="scientific">Neoarthrinium moseri</name>
    <dbReference type="NCBI Taxonomy" id="1658444"/>
    <lineage>
        <taxon>Eukaryota</taxon>
        <taxon>Fungi</taxon>
        <taxon>Dikarya</taxon>
        <taxon>Ascomycota</taxon>
        <taxon>Pezizomycotina</taxon>
        <taxon>Sordariomycetes</taxon>
        <taxon>Xylariomycetidae</taxon>
        <taxon>Amphisphaeriales</taxon>
        <taxon>Apiosporaceae</taxon>
        <taxon>Neoarthrinium</taxon>
    </lineage>
</organism>
<sequence length="390" mass="44366">MERAVERLSELQDKLASLQDAAKQLKEHINRLANFDFQPGDLDPMASDELSTEIIQLIQEQEEDLELLQEEVVDVRPFKALKHDKDRLQDGAERLKEELNSCRPLLRKAQVSAKDNLKQAQKKERELLWASFSQPKSSRESGASSPHPTVERPRRKARSEMTKDEQAVASSGDVTQALRRTHDMMAAELSRSEFARKTLQESTAALAQLGESYSSLDTMLSSSRDLLATLMTSQKSDTWYLETSFYMLAITNCWLVFRRFLYGPLWWLVWLPLRLIFRGAVTVTSIGQHGGHEGLVVDTSAGKPAEPQMNNEDVPTIQVGQPQETADPATADAGDETLTEELGRMIDEAREGTVEFEESQQDPEQNVYKEFLDREEEISRQERERVRVEL</sequence>
<gene>
    <name evidence="13" type="ORF">JX265_006210</name>
</gene>
<evidence type="ECO:0000256" key="5">
    <source>
        <dbReference type="ARBA" id="ARBA00022892"/>
    </source>
</evidence>
<comment type="subcellular location">
    <subcellularLocation>
        <location evidence="1">Endoplasmic reticulum membrane</location>
        <topology evidence="1">Single-pass type IV membrane protein</topology>
    </subcellularLocation>
</comment>
<keyword evidence="8" id="KW-0472">Membrane</keyword>
<dbReference type="InterPro" id="IPR005606">
    <property type="entry name" value="Sec20"/>
</dbReference>
<evidence type="ECO:0000313" key="14">
    <source>
        <dbReference type="Proteomes" id="UP000829685"/>
    </source>
</evidence>
<dbReference type="GO" id="GO:0031201">
    <property type="term" value="C:SNARE complex"/>
    <property type="evidence" value="ECO:0007669"/>
    <property type="project" value="TreeGrafter"/>
</dbReference>
<dbReference type="EMBL" id="JAFIMR010000014">
    <property type="protein sequence ID" value="KAI1870040.1"/>
    <property type="molecule type" value="Genomic_DNA"/>
</dbReference>
<evidence type="ECO:0000256" key="11">
    <source>
        <dbReference type="SAM" id="MobiDB-lite"/>
    </source>
</evidence>
<evidence type="ECO:0000256" key="4">
    <source>
        <dbReference type="ARBA" id="ARBA00022824"/>
    </source>
</evidence>